<organism evidence="5 6">
    <name type="scientific">Mucilaginibacter gynuensis</name>
    <dbReference type="NCBI Taxonomy" id="1302236"/>
    <lineage>
        <taxon>Bacteria</taxon>
        <taxon>Pseudomonadati</taxon>
        <taxon>Bacteroidota</taxon>
        <taxon>Sphingobacteriia</taxon>
        <taxon>Sphingobacteriales</taxon>
        <taxon>Sphingobacteriaceae</taxon>
        <taxon>Mucilaginibacter</taxon>
    </lineage>
</organism>
<evidence type="ECO:0000313" key="5">
    <source>
        <dbReference type="EMBL" id="GAA4323239.1"/>
    </source>
</evidence>
<dbReference type="InterPro" id="IPR012878">
    <property type="entry name" value="Beta-AFase-like_GH127_cat"/>
</dbReference>
<feature type="domain" description="Non-reducing end beta-L-arabinofuranosidase-like GH127 C-terminal" evidence="4">
    <location>
        <begin position="542"/>
        <end position="648"/>
    </location>
</feature>
<keyword evidence="1" id="KW-0732">Signal</keyword>
<evidence type="ECO:0000259" key="3">
    <source>
        <dbReference type="Pfam" id="PF20736"/>
    </source>
</evidence>
<proteinExistence type="predicted"/>
<dbReference type="PANTHER" id="PTHR43465">
    <property type="entry name" value="DUF1680 DOMAIN PROTEIN (AFU_ORTHOLOGUE AFUA_1G08910)"/>
    <property type="match status" value="1"/>
</dbReference>
<dbReference type="InterPro" id="IPR049174">
    <property type="entry name" value="Beta-AFase-like"/>
</dbReference>
<sequence length="663" mass="73331">MKAKITAFSAFTAAVLLTVSARAQQGLVKMTPVNFSQVQINDAFWSPRINTVTTVTIPVCINQTEVITPRIRNFEKVARKQGEKHEGIYYDDSDVYKALEAIAYSLKNHPDPKLEAKADEWIDKIAAAQLPDGYLNTYYTLSGIDKRWTDMEKHEDYNAGHLIEAAVAYYNTTGKRKLLDVAMRVADNIDATFKQKDLHWVSGHEEIELALVKLYKATGKSKYLDLADWYLQQRGHGYGKGAIWTNSDMGEKYCQDDVPVKDQKQIEGHAVRAMYLYTGAADVGAAKNDPGYLTSMNHVWEDVVFRNMYITGGIGSSGSNEGFTTDFDLPNSSAYCETCASVGMVIWNERMNLLTGNAKYVDILEKSLYNGALDGLSLSGDRFFYGNPLASANNYQRSEWFGTACCPSNIARLVESLGDYIYASSANDIWVNLFVGSSTTIPLKNGKVELKQETGYPWNGQIKLTIGSSSAGKFPLHVRIPGWANNNPASGTTYRFTDKSDSTVNLSLNGKPVKYTLDNGYAVISSNWKKGDVLTLNLPMPVRMVAATDSIRANRNKVALQRGPLIYCVEQLNDAGTKQSFIIPDNVAFSTSFNKDLLNGIVTIKANVPVIKPSEDGKSVKTEQGEITAIPYYSWANRGHSQMDVWLPAKVSAVSLKASKDDN</sequence>
<dbReference type="InterPro" id="IPR049046">
    <property type="entry name" value="Beta-AFase-like_GH127_middle"/>
</dbReference>
<dbReference type="Pfam" id="PF07944">
    <property type="entry name" value="Beta-AFase-like_GH127_cat"/>
    <property type="match status" value="1"/>
</dbReference>
<comment type="caution">
    <text evidence="5">The sequence shown here is derived from an EMBL/GenBank/DDBJ whole genome shotgun (WGS) entry which is preliminary data.</text>
</comment>
<dbReference type="SUPFAM" id="SSF48208">
    <property type="entry name" value="Six-hairpin glycosidases"/>
    <property type="match status" value="1"/>
</dbReference>
<accession>A0ABP8GFG5</accession>
<dbReference type="InterPro" id="IPR049049">
    <property type="entry name" value="Beta-AFase-like_GH127_C"/>
</dbReference>
<dbReference type="PANTHER" id="PTHR43465:SF2">
    <property type="entry name" value="DUF1680 DOMAIN PROTEIN (AFU_ORTHOLOGUE AFUA_1G08910)"/>
    <property type="match status" value="1"/>
</dbReference>
<keyword evidence="6" id="KW-1185">Reference proteome</keyword>
<dbReference type="Pfam" id="PF20736">
    <property type="entry name" value="Glyco_hydro127M"/>
    <property type="match status" value="1"/>
</dbReference>
<reference evidence="6" key="1">
    <citation type="journal article" date="2019" name="Int. J. Syst. Evol. Microbiol.">
        <title>The Global Catalogue of Microorganisms (GCM) 10K type strain sequencing project: providing services to taxonomists for standard genome sequencing and annotation.</title>
        <authorList>
            <consortium name="The Broad Institute Genomics Platform"/>
            <consortium name="The Broad Institute Genome Sequencing Center for Infectious Disease"/>
            <person name="Wu L."/>
            <person name="Ma J."/>
        </authorList>
    </citation>
    <scope>NUCLEOTIDE SEQUENCE [LARGE SCALE GENOMIC DNA]</scope>
    <source>
        <strain evidence="6">JCM 17705</strain>
    </source>
</reference>
<dbReference type="Pfam" id="PF20737">
    <property type="entry name" value="Glyco_hydro127C"/>
    <property type="match status" value="1"/>
</dbReference>
<name>A0ABP8GFG5_9SPHI</name>
<evidence type="ECO:0000259" key="2">
    <source>
        <dbReference type="Pfam" id="PF07944"/>
    </source>
</evidence>
<protein>
    <submittedName>
        <fullName evidence="5">Glycoside hydrolase family 127 protein</fullName>
    </submittedName>
</protein>
<evidence type="ECO:0000259" key="4">
    <source>
        <dbReference type="Pfam" id="PF20737"/>
    </source>
</evidence>
<gene>
    <name evidence="5" type="ORF">GCM10023149_24050</name>
</gene>
<feature type="chain" id="PRO_5046967010" evidence="1">
    <location>
        <begin position="24"/>
        <end position="663"/>
    </location>
</feature>
<dbReference type="Proteomes" id="UP001500582">
    <property type="component" value="Unassembled WGS sequence"/>
</dbReference>
<feature type="domain" description="Non-reducing end beta-L-arabinofuranosidase-like GH127 catalytic" evidence="2">
    <location>
        <begin position="37"/>
        <end position="418"/>
    </location>
</feature>
<evidence type="ECO:0000313" key="6">
    <source>
        <dbReference type="Proteomes" id="UP001500582"/>
    </source>
</evidence>
<feature type="signal peptide" evidence="1">
    <location>
        <begin position="1"/>
        <end position="23"/>
    </location>
</feature>
<keyword evidence="5" id="KW-0378">Hydrolase</keyword>
<dbReference type="EMBL" id="BAABFT010000005">
    <property type="protein sequence ID" value="GAA4323239.1"/>
    <property type="molecule type" value="Genomic_DNA"/>
</dbReference>
<feature type="domain" description="Non-reducing end beta-L-arabinofuranosidase-like GH127 middle" evidence="3">
    <location>
        <begin position="429"/>
        <end position="540"/>
    </location>
</feature>
<dbReference type="GO" id="GO:0016787">
    <property type="term" value="F:hydrolase activity"/>
    <property type="evidence" value="ECO:0007669"/>
    <property type="project" value="UniProtKB-KW"/>
</dbReference>
<dbReference type="RefSeq" id="WP_345211322.1">
    <property type="nucleotide sequence ID" value="NZ_BAABFT010000005.1"/>
</dbReference>
<evidence type="ECO:0000256" key="1">
    <source>
        <dbReference type="SAM" id="SignalP"/>
    </source>
</evidence>
<dbReference type="InterPro" id="IPR008928">
    <property type="entry name" value="6-hairpin_glycosidase_sf"/>
</dbReference>